<accession>A0A290QKR0</accession>
<dbReference type="RefSeq" id="WP_096056094.1">
    <property type="nucleotide sequence ID" value="NZ_CP023344.1"/>
</dbReference>
<keyword evidence="2" id="KW-1185">Reference proteome</keyword>
<proteinExistence type="predicted"/>
<organism evidence="1 2">
    <name type="scientific">Nibricoccus aquaticus</name>
    <dbReference type="NCBI Taxonomy" id="2576891"/>
    <lineage>
        <taxon>Bacteria</taxon>
        <taxon>Pseudomonadati</taxon>
        <taxon>Verrucomicrobiota</taxon>
        <taxon>Opitutia</taxon>
        <taxon>Opitutales</taxon>
        <taxon>Opitutaceae</taxon>
        <taxon>Nibricoccus</taxon>
    </lineage>
</organism>
<evidence type="ECO:0000313" key="2">
    <source>
        <dbReference type="Proteomes" id="UP000217265"/>
    </source>
</evidence>
<dbReference type="KEGG" id="vbh:CMV30_11130"/>
<gene>
    <name evidence="1" type="ORF">CMV30_11130</name>
</gene>
<dbReference type="AlphaFoldDB" id="A0A290QKR0"/>
<dbReference type="Proteomes" id="UP000217265">
    <property type="component" value="Chromosome"/>
</dbReference>
<evidence type="ECO:0000313" key="1">
    <source>
        <dbReference type="EMBL" id="ATC64462.1"/>
    </source>
</evidence>
<name>A0A290QKR0_9BACT</name>
<protein>
    <submittedName>
        <fullName evidence="1">Uncharacterized protein</fullName>
    </submittedName>
</protein>
<reference evidence="1 2" key="1">
    <citation type="submission" date="2017-09" db="EMBL/GenBank/DDBJ databases">
        <title>Complete genome sequence of Verrucomicrobial strain HZ-65, isolated from freshwater.</title>
        <authorList>
            <person name="Choi A."/>
        </authorList>
    </citation>
    <scope>NUCLEOTIDE SEQUENCE [LARGE SCALE GENOMIC DNA]</scope>
    <source>
        <strain evidence="1 2">HZ-65</strain>
    </source>
</reference>
<dbReference type="OrthoDB" id="9554561at2"/>
<dbReference type="EMBL" id="CP023344">
    <property type="protein sequence ID" value="ATC64462.1"/>
    <property type="molecule type" value="Genomic_DNA"/>
</dbReference>
<sequence>MTLPDSTRKEMDALPPVLRALLDAELAAGNSIAEIGHGFPAPPVGAFFKLAQPLLSRPRASGEGFTYYNRNSSLYSGEITDSKRFFFLLEPAAPPPPEPNMDDIRAAHTPDDQIPDHEQERTRALKKILLPIAQTKTEDGAHDDTLVGRFRRSMVIDYEKWHDGVGYDLDLIKAASRDERAEIERILIGRDASDWRDVEALAALNSTAAQKALTEALNSSKPEIAVAVMNYAPELVPEATRIRTLVSALRKANFYGGLSRALEQVETFHPPAIIEELFHGALEREGGVGVHFAAMLMFLHGKAESAFDWSQRPFFLRFNATQRDEREAVFLELCEKIGARAEPFAQKVRGAREKIVEEEKAQAIAAIALVPVFAVEIDAAHERLIYREPGRRATVAYVASRKKGRREIRTNTLSDWIGLGSEPTVLMSAEEKTETLARIADYCRNCHGWLDLKMIG</sequence>